<dbReference type="RefSeq" id="WP_165926805.1">
    <property type="nucleotide sequence ID" value="NZ_SMAK01000003.1"/>
</dbReference>
<gene>
    <name evidence="1" type="ORF">EDC22_10347</name>
</gene>
<evidence type="ECO:0000313" key="1">
    <source>
        <dbReference type="EMBL" id="TCT11737.1"/>
    </source>
</evidence>
<protein>
    <submittedName>
        <fullName evidence="1">Uncharacterized protein</fullName>
    </submittedName>
</protein>
<dbReference type="Proteomes" id="UP000295678">
    <property type="component" value="Unassembled WGS sequence"/>
</dbReference>
<dbReference type="AlphaFoldDB" id="A0A4R3MH82"/>
<proteinExistence type="predicted"/>
<organism evidence="1 2">
    <name type="scientific">Tepidamorphus gemmatus</name>
    <dbReference type="NCBI Taxonomy" id="747076"/>
    <lineage>
        <taxon>Bacteria</taxon>
        <taxon>Pseudomonadati</taxon>
        <taxon>Pseudomonadota</taxon>
        <taxon>Alphaproteobacteria</taxon>
        <taxon>Hyphomicrobiales</taxon>
        <taxon>Tepidamorphaceae</taxon>
        <taxon>Tepidamorphus</taxon>
    </lineage>
</organism>
<name>A0A4R3MH82_9HYPH</name>
<dbReference type="EMBL" id="SMAK01000003">
    <property type="protein sequence ID" value="TCT11737.1"/>
    <property type="molecule type" value="Genomic_DNA"/>
</dbReference>
<sequence>MGKFVMSLALLIMMAGTAFLVAAPVLVKAEHSTLLSRGETCFTRGIVCR</sequence>
<reference evidence="1 2" key="1">
    <citation type="submission" date="2019-03" db="EMBL/GenBank/DDBJ databases">
        <title>Genomic Encyclopedia of Type Strains, Phase IV (KMG-IV): sequencing the most valuable type-strain genomes for metagenomic binning, comparative biology and taxonomic classification.</title>
        <authorList>
            <person name="Goeker M."/>
        </authorList>
    </citation>
    <scope>NUCLEOTIDE SEQUENCE [LARGE SCALE GENOMIC DNA]</scope>
    <source>
        <strain evidence="1 2">DSM 19345</strain>
    </source>
</reference>
<evidence type="ECO:0000313" key="2">
    <source>
        <dbReference type="Proteomes" id="UP000295678"/>
    </source>
</evidence>
<keyword evidence="2" id="KW-1185">Reference proteome</keyword>
<accession>A0A4R3MH82</accession>
<comment type="caution">
    <text evidence="1">The sequence shown here is derived from an EMBL/GenBank/DDBJ whole genome shotgun (WGS) entry which is preliminary data.</text>
</comment>